<gene>
    <name evidence="3" type="ORF">PT015_03620</name>
</gene>
<evidence type="ECO:0008006" key="5">
    <source>
        <dbReference type="Google" id="ProtNLM"/>
    </source>
</evidence>
<protein>
    <recommendedName>
        <fullName evidence="5">Secreted protein</fullName>
    </recommendedName>
</protein>
<feature type="chain" id="PRO_5047391761" description="Secreted protein" evidence="2">
    <location>
        <begin position="27"/>
        <end position="105"/>
    </location>
</feature>
<dbReference type="Proteomes" id="UP001236585">
    <property type="component" value="Chromosome"/>
</dbReference>
<name>A0ABY8VY80_9MYCO</name>
<proteinExistence type="predicted"/>
<evidence type="ECO:0000256" key="2">
    <source>
        <dbReference type="SAM" id="SignalP"/>
    </source>
</evidence>
<accession>A0ABY8VY80</accession>
<evidence type="ECO:0000313" key="3">
    <source>
        <dbReference type="EMBL" id="WIM88594.1"/>
    </source>
</evidence>
<keyword evidence="2" id="KW-0732">Signal</keyword>
<reference evidence="3 4" key="1">
    <citation type="journal article" date="2023" name="Microbiol. Resour. Announc.">
        <title>Complete Genome Sequence of Mycobacterium wuenschmanii, a novel Nontuberculous Mycobacterium Isolated from a captive population of Amazon Milk Frogs.</title>
        <authorList>
            <person name="Hicks J."/>
            <person name="Zeineldin M."/>
            <person name="Ward H."/>
            <person name="Wuenschmann A."/>
            <person name="Camp P."/>
            <person name="Farrell D."/>
            <person name="Lehman K."/>
            <person name="Thacker T."/>
            <person name="Cuthbert E."/>
        </authorList>
    </citation>
    <scope>NUCLEOTIDE SEQUENCE [LARGE SCALE GENOMIC DNA]</scope>
    <source>
        <strain evidence="3 4">Wuenschmanii</strain>
    </source>
</reference>
<sequence length="105" mass="10715">MAFTRGLAVGVALAGAAVGLASPSLADDPPPVPVTPGSHTMTAPNGNVTHVGVALDCGPACFAWLGSGQHDEFHWAGDKWVDEHGTWTVDGITFTNRNGGTTTMS</sequence>
<feature type="signal peptide" evidence="2">
    <location>
        <begin position="1"/>
        <end position="26"/>
    </location>
</feature>
<feature type="region of interest" description="Disordered" evidence="1">
    <location>
        <begin position="22"/>
        <end position="43"/>
    </location>
</feature>
<keyword evidence="4" id="KW-1185">Reference proteome</keyword>
<dbReference type="EMBL" id="CP126981">
    <property type="protein sequence ID" value="WIM88594.1"/>
    <property type="molecule type" value="Genomic_DNA"/>
</dbReference>
<organism evidence="3 4">
    <name type="scientific">Candidatus Mycobacterium wuenschmannii</name>
    <dbReference type="NCBI Taxonomy" id="3027808"/>
    <lineage>
        <taxon>Bacteria</taxon>
        <taxon>Bacillati</taxon>
        <taxon>Actinomycetota</taxon>
        <taxon>Actinomycetes</taxon>
        <taxon>Mycobacteriales</taxon>
        <taxon>Mycobacteriaceae</taxon>
        <taxon>Mycobacterium</taxon>
    </lineage>
</organism>
<evidence type="ECO:0000256" key="1">
    <source>
        <dbReference type="SAM" id="MobiDB-lite"/>
    </source>
</evidence>
<evidence type="ECO:0000313" key="4">
    <source>
        <dbReference type="Proteomes" id="UP001236585"/>
    </source>
</evidence>
<dbReference type="RefSeq" id="WP_285188860.1">
    <property type="nucleotide sequence ID" value="NZ_CP126981.1"/>
</dbReference>